<keyword evidence="2" id="KW-1185">Reference proteome</keyword>
<proteinExistence type="predicted"/>
<dbReference type="Pfam" id="PF13801">
    <property type="entry name" value="Metal_resist"/>
    <property type="match status" value="1"/>
</dbReference>
<dbReference type="RefSeq" id="WP_121152271.1">
    <property type="nucleotide sequence ID" value="NZ_CP032829.1"/>
</dbReference>
<reference evidence="1 2" key="1">
    <citation type="submission" date="2018-09" db="EMBL/GenBank/DDBJ databases">
        <title>Sphingomonas peninsula sp. nov., isolated from fildes peninsula, Antarctic soil.</title>
        <authorList>
            <person name="Yingchao G."/>
        </authorList>
    </citation>
    <scope>NUCLEOTIDE SEQUENCE [LARGE SCALE GENOMIC DNA]</scope>
    <source>
        <strain evidence="1 2">YZ-8</strain>
    </source>
</reference>
<dbReference type="Proteomes" id="UP000276254">
    <property type="component" value="Chromosome"/>
</dbReference>
<protein>
    <submittedName>
        <fullName evidence="1">Periplasmic heavy metal sensor</fullName>
    </submittedName>
</protein>
<accession>A0A494TIK7</accession>
<dbReference type="AlphaFoldDB" id="A0A494TIK7"/>
<dbReference type="OrthoDB" id="8481641at2"/>
<dbReference type="EMBL" id="CP032829">
    <property type="protein sequence ID" value="AYJ85646.1"/>
    <property type="molecule type" value="Genomic_DNA"/>
</dbReference>
<gene>
    <name evidence="1" type="ORF">D3Y57_06260</name>
</gene>
<dbReference type="KEGG" id="spha:D3Y57_06260"/>
<sequence>MRRLRIALIVSVLLNLFLAGALVSGILSLETGRRMINAGALRVAGAELPVAERQPFRAALRETRRTMRATILEALAAKAQAAALLAEPTVDQGALLSALDRARVADVAVRAAVERRAVAYAITLPPTDRAKLSDAMKRRAEGPRRRSQ</sequence>
<evidence type="ECO:0000313" key="2">
    <source>
        <dbReference type="Proteomes" id="UP000276254"/>
    </source>
</evidence>
<name>A0A494TIK7_SPHPE</name>
<evidence type="ECO:0000313" key="1">
    <source>
        <dbReference type="EMBL" id="AYJ85646.1"/>
    </source>
</evidence>
<dbReference type="InterPro" id="IPR025961">
    <property type="entry name" value="Metal_resist"/>
</dbReference>
<organism evidence="1 2">
    <name type="scientific">Sphingomonas paeninsulae</name>
    <dbReference type="NCBI Taxonomy" id="2319844"/>
    <lineage>
        <taxon>Bacteria</taxon>
        <taxon>Pseudomonadati</taxon>
        <taxon>Pseudomonadota</taxon>
        <taxon>Alphaproteobacteria</taxon>
        <taxon>Sphingomonadales</taxon>
        <taxon>Sphingomonadaceae</taxon>
        <taxon>Sphingomonas</taxon>
    </lineage>
</organism>